<name>A0A0A9B5P1_ARUDO</name>
<dbReference type="AlphaFoldDB" id="A0A0A9B5P1"/>
<evidence type="ECO:0000259" key="1">
    <source>
        <dbReference type="Pfam" id="PF25597"/>
    </source>
</evidence>
<sequence length="29" mass="3497">MGKLDLKTVSCFFIGYSDKYKSYRFHFSK</sequence>
<evidence type="ECO:0000313" key="2">
    <source>
        <dbReference type="EMBL" id="JAD59334.1"/>
    </source>
</evidence>
<dbReference type="EMBL" id="GBRH01238561">
    <property type="protein sequence ID" value="JAD59334.1"/>
    <property type="molecule type" value="Transcribed_RNA"/>
</dbReference>
<proteinExistence type="predicted"/>
<dbReference type="Pfam" id="PF25597">
    <property type="entry name" value="SH3_retrovirus"/>
    <property type="match status" value="1"/>
</dbReference>
<feature type="domain" description="Retroviral polymerase SH3-like" evidence="1">
    <location>
        <begin position="2"/>
        <end position="26"/>
    </location>
</feature>
<reference evidence="2" key="2">
    <citation type="journal article" date="2015" name="Data Brief">
        <title>Shoot transcriptome of the giant reed, Arundo donax.</title>
        <authorList>
            <person name="Barrero R.A."/>
            <person name="Guerrero F.D."/>
            <person name="Moolhuijzen P."/>
            <person name="Goolsby J.A."/>
            <person name="Tidwell J."/>
            <person name="Bellgard S.E."/>
            <person name="Bellgard M.I."/>
        </authorList>
    </citation>
    <scope>NUCLEOTIDE SEQUENCE</scope>
    <source>
        <tissue evidence="2">Shoot tissue taken approximately 20 cm above the soil surface</tissue>
    </source>
</reference>
<reference evidence="2" key="1">
    <citation type="submission" date="2014-09" db="EMBL/GenBank/DDBJ databases">
        <authorList>
            <person name="Magalhaes I.L.F."/>
            <person name="Oliveira U."/>
            <person name="Santos F.R."/>
            <person name="Vidigal T.H.D.A."/>
            <person name="Brescovit A.D."/>
            <person name="Santos A.J."/>
        </authorList>
    </citation>
    <scope>NUCLEOTIDE SEQUENCE</scope>
    <source>
        <tissue evidence="2">Shoot tissue taken approximately 20 cm above the soil surface</tissue>
    </source>
</reference>
<dbReference type="InterPro" id="IPR057670">
    <property type="entry name" value="SH3_retrovirus"/>
</dbReference>
<accession>A0A0A9B5P1</accession>
<protein>
    <recommendedName>
        <fullName evidence="1">Retroviral polymerase SH3-like domain-containing protein</fullName>
    </recommendedName>
</protein>
<organism evidence="2">
    <name type="scientific">Arundo donax</name>
    <name type="common">Giant reed</name>
    <name type="synonym">Donax arundinaceus</name>
    <dbReference type="NCBI Taxonomy" id="35708"/>
    <lineage>
        <taxon>Eukaryota</taxon>
        <taxon>Viridiplantae</taxon>
        <taxon>Streptophyta</taxon>
        <taxon>Embryophyta</taxon>
        <taxon>Tracheophyta</taxon>
        <taxon>Spermatophyta</taxon>
        <taxon>Magnoliopsida</taxon>
        <taxon>Liliopsida</taxon>
        <taxon>Poales</taxon>
        <taxon>Poaceae</taxon>
        <taxon>PACMAD clade</taxon>
        <taxon>Arundinoideae</taxon>
        <taxon>Arundineae</taxon>
        <taxon>Arundo</taxon>
    </lineage>
</organism>